<accession>A0AAN8RJD7</accession>
<keyword evidence="3" id="KW-1185">Reference proteome</keyword>
<evidence type="ECO:0000256" key="1">
    <source>
        <dbReference type="SAM" id="SignalP"/>
    </source>
</evidence>
<name>A0AAN8RJD7_9PEZI</name>
<proteinExistence type="predicted"/>
<reference evidence="2 3" key="1">
    <citation type="submission" date="2019-10" db="EMBL/GenBank/DDBJ databases">
        <authorList>
            <person name="Palmer J.M."/>
        </authorList>
    </citation>
    <scope>NUCLEOTIDE SEQUENCE [LARGE SCALE GENOMIC DNA]</scope>
    <source>
        <strain evidence="2 3">TWF506</strain>
    </source>
</reference>
<dbReference type="Proteomes" id="UP001307849">
    <property type="component" value="Unassembled WGS sequence"/>
</dbReference>
<dbReference type="AlphaFoldDB" id="A0AAN8RJD7"/>
<feature type="signal peptide" evidence="1">
    <location>
        <begin position="1"/>
        <end position="24"/>
    </location>
</feature>
<feature type="chain" id="PRO_5042879968" evidence="1">
    <location>
        <begin position="25"/>
        <end position="122"/>
    </location>
</feature>
<sequence>MLFGDTFRLLVVLFIFQILLSVTGIQERFDNFAIRKGVEFRGWLRRRREKRDHERLGLEGGFGADRVGGSINDNAIAMGTDQNSHGARDIEAIGDTVSIMELERQAKKKLDYGTEPDISESQ</sequence>
<dbReference type="EMBL" id="JAVHJM010000011">
    <property type="protein sequence ID" value="KAK6502544.1"/>
    <property type="molecule type" value="Genomic_DNA"/>
</dbReference>
<keyword evidence="1" id="KW-0732">Signal</keyword>
<evidence type="ECO:0000313" key="2">
    <source>
        <dbReference type="EMBL" id="KAK6502544.1"/>
    </source>
</evidence>
<protein>
    <submittedName>
        <fullName evidence="2">Uncharacterized protein</fullName>
    </submittedName>
</protein>
<gene>
    <name evidence="2" type="ORF">TWF506_003124</name>
</gene>
<comment type="caution">
    <text evidence="2">The sequence shown here is derived from an EMBL/GenBank/DDBJ whole genome shotgun (WGS) entry which is preliminary data.</text>
</comment>
<organism evidence="2 3">
    <name type="scientific">Arthrobotrys conoides</name>
    <dbReference type="NCBI Taxonomy" id="74498"/>
    <lineage>
        <taxon>Eukaryota</taxon>
        <taxon>Fungi</taxon>
        <taxon>Dikarya</taxon>
        <taxon>Ascomycota</taxon>
        <taxon>Pezizomycotina</taxon>
        <taxon>Orbiliomycetes</taxon>
        <taxon>Orbiliales</taxon>
        <taxon>Orbiliaceae</taxon>
        <taxon>Arthrobotrys</taxon>
    </lineage>
</organism>
<evidence type="ECO:0000313" key="3">
    <source>
        <dbReference type="Proteomes" id="UP001307849"/>
    </source>
</evidence>